<dbReference type="Gene3D" id="3.40.50.10540">
    <property type="entry name" value="Crotonobetainyl-coa:carnitine coa-transferase, domain 1"/>
    <property type="match status" value="1"/>
</dbReference>
<protein>
    <submittedName>
        <fullName evidence="2">CoA:oxalate CoA-transferase</fullName>
    </submittedName>
</protein>
<dbReference type="InterPro" id="IPR044855">
    <property type="entry name" value="CoA-Trfase_III_dom3_sf"/>
</dbReference>
<dbReference type="RefSeq" id="WP_091543464.1">
    <property type="nucleotide sequence ID" value="NZ_FMUS01000014.1"/>
</dbReference>
<dbReference type="GO" id="GO:0008410">
    <property type="term" value="F:CoA-transferase activity"/>
    <property type="evidence" value="ECO:0007669"/>
    <property type="project" value="TreeGrafter"/>
</dbReference>
<dbReference type="Pfam" id="PF02515">
    <property type="entry name" value="CoA_transf_3"/>
    <property type="match status" value="1"/>
</dbReference>
<dbReference type="PANTHER" id="PTHR48207:SF3">
    <property type="entry name" value="SUCCINATE--HYDROXYMETHYLGLUTARATE COA-TRANSFERASE"/>
    <property type="match status" value="1"/>
</dbReference>
<dbReference type="SUPFAM" id="SSF89796">
    <property type="entry name" value="CoA-transferase family III (CaiB/BaiF)"/>
    <property type="match status" value="1"/>
</dbReference>
<organism evidence="2 3">
    <name type="scientific">Alkaliphilus peptidifermentans DSM 18978</name>
    <dbReference type="NCBI Taxonomy" id="1120976"/>
    <lineage>
        <taxon>Bacteria</taxon>
        <taxon>Bacillati</taxon>
        <taxon>Bacillota</taxon>
        <taxon>Clostridia</taxon>
        <taxon>Peptostreptococcales</taxon>
        <taxon>Natronincolaceae</taxon>
        <taxon>Alkaliphilus</taxon>
    </lineage>
</organism>
<reference evidence="2 3" key="1">
    <citation type="submission" date="2016-10" db="EMBL/GenBank/DDBJ databases">
        <authorList>
            <person name="de Groot N.N."/>
        </authorList>
    </citation>
    <scope>NUCLEOTIDE SEQUENCE [LARGE SCALE GENOMIC DNA]</scope>
    <source>
        <strain evidence="2 3">DSM 18978</strain>
    </source>
</reference>
<dbReference type="AlphaFoldDB" id="A0A1G5ICH3"/>
<dbReference type="Proteomes" id="UP000198636">
    <property type="component" value="Unassembled WGS sequence"/>
</dbReference>
<dbReference type="PANTHER" id="PTHR48207">
    <property type="entry name" value="SUCCINATE--HYDROXYMETHYLGLUTARATE COA-TRANSFERASE"/>
    <property type="match status" value="1"/>
</dbReference>
<dbReference type="STRING" id="1120976.SAMN03080606_02322"/>
<dbReference type="InterPro" id="IPR050483">
    <property type="entry name" value="CoA-transferase_III_domain"/>
</dbReference>
<dbReference type="InterPro" id="IPR023606">
    <property type="entry name" value="CoA-Trfase_III_dom_1_sf"/>
</dbReference>
<name>A0A1G5ICH3_9FIRM</name>
<accession>A0A1G5ICH3</accession>
<dbReference type="EMBL" id="FMUS01000014">
    <property type="protein sequence ID" value="SCY73299.1"/>
    <property type="molecule type" value="Genomic_DNA"/>
</dbReference>
<evidence type="ECO:0000313" key="3">
    <source>
        <dbReference type="Proteomes" id="UP000198636"/>
    </source>
</evidence>
<dbReference type="Gene3D" id="3.30.1540.10">
    <property type="entry name" value="formyl-coa transferase, domain 3"/>
    <property type="match status" value="1"/>
</dbReference>
<evidence type="ECO:0000313" key="2">
    <source>
        <dbReference type="EMBL" id="SCY73299.1"/>
    </source>
</evidence>
<keyword evidence="3" id="KW-1185">Reference proteome</keyword>
<keyword evidence="1 2" id="KW-0808">Transferase</keyword>
<sequence length="395" mass="43276">MNQALEGVKVLDLTRVLAGPYATMVLGDMGADIIKIEMPGVGDDSRQFGPYVKGESAYFLSLNRNKRSITLNLKKEKARQLFIEMVKKCDVVVENFRPGTMEKLGLGYEELKKINPSIIYAACSGFGHTGPYSQRAAYDAVVQAMGGIMSITGEKDGKPTRVGPSIGDITAGLFSAIGILSALNYRNQTGKGQMVDVAMLDCQVAILENAIARYVVTGEIPMPAGNRHTSIVPFEPFETLDGEIMIAAGNDGLWGKLCKIMNREDLIADDRFKTNPLRNQNYAELRPIIAKIIGTKTSKEWLQILEEAGVPNGPINTIDKVLENPQINAREMIKEVYHPTAGGLKMPGVPIKMSETQGEIVKPAPILGQHTEEILKELLNLTSDEILNLQKEDIF</sequence>
<evidence type="ECO:0000256" key="1">
    <source>
        <dbReference type="ARBA" id="ARBA00022679"/>
    </source>
</evidence>
<gene>
    <name evidence="2" type="ORF">SAMN03080606_02322</name>
</gene>
<proteinExistence type="predicted"/>
<dbReference type="OrthoDB" id="9797653at2"/>
<dbReference type="InterPro" id="IPR003673">
    <property type="entry name" value="CoA-Trfase_fam_III"/>
</dbReference>